<accession>A0A2I7SCI9</accession>
<dbReference type="Proteomes" id="UP000241154">
    <property type="component" value="Segment"/>
</dbReference>
<evidence type="ECO:0000313" key="1">
    <source>
        <dbReference type="EMBL" id="AUS03599.1"/>
    </source>
</evidence>
<gene>
    <name evidence="1" type="ORF">BN12_50</name>
</gene>
<name>A0A2I7SCI9_9CAUD</name>
<protein>
    <submittedName>
        <fullName evidence="1">Uncharacterized protein</fullName>
    </submittedName>
</protein>
<proteinExistence type="predicted"/>
<reference evidence="2" key="1">
    <citation type="submission" date="2017-12" db="EMBL/GenBank/DDBJ databases">
        <authorList>
            <person name="Payne A.M."/>
            <person name="Imahara C."/>
            <person name="Merrill B.D."/>
            <person name="Ward A.T."/>
            <person name="Berg J.A."/>
            <person name="Hilton J.A."/>
            <person name="Fajardo C.P."/>
            <person name="Walker J.K."/>
            <person name="Breakwell D.P."/>
            <person name="Grose J.H."/>
            <person name="Hope S."/>
            <person name="Tsourkas P.K."/>
        </authorList>
    </citation>
    <scope>NUCLEOTIDE SEQUENCE [LARGE SCALE GENOMIC DNA]</scope>
</reference>
<evidence type="ECO:0000313" key="2">
    <source>
        <dbReference type="Proteomes" id="UP000241154"/>
    </source>
</evidence>
<organism evidence="1 2">
    <name type="scientific">Paenibacillus phage BN12</name>
    <dbReference type="NCBI Taxonomy" id="2070189"/>
    <lineage>
        <taxon>Viruses</taxon>
        <taxon>Duplodnaviria</taxon>
        <taxon>Heunggongvirae</taxon>
        <taxon>Uroviricota</taxon>
        <taxon>Caudoviricetes</taxon>
        <taxon>Fernvirus</taxon>
        <taxon>Fernvirus BN12</taxon>
    </lineage>
</organism>
<keyword evidence="2" id="KW-1185">Reference proteome</keyword>
<dbReference type="EMBL" id="MG727695">
    <property type="protein sequence ID" value="AUS03599.1"/>
    <property type="molecule type" value="Genomic_DNA"/>
</dbReference>
<sequence length="73" mass="8599">MFYVKTKLNGDITIELPLYEDEIITYCGDCKKELQMDSEWLAEILKECDLSGTVVYCSDCTQKRREEKQHENN</sequence>